<organism evidence="6 7">
    <name type="scientific">Ancylobacter polymorphus</name>
    <dbReference type="NCBI Taxonomy" id="223390"/>
    <lineage>
        <taxon>Bacteria</taxon>
        <taxon>Pseudomonadati</taxon>
        <taxon>Pseudomonadota</taxon>
        <taxon>Alphaproteobacteria</taxon>
        <taxon>Hyphomicrobiales</taxon>
        <taxon>Xanthobacteraceae</taxon>
        <taxon>Ancylobacter</taxon>
    </lineage>
</organism>
<reference evidence="6" key="1">
    <citation type="submission" date="2021-09" db="EMBL/GenBank/DDBJ databases">
        <title>Network and meta-omics reveal the key degrader and cooperation patterns in an efficient 1,4-dioxane-degrading microbial community.</title>
        <authorList>
            <person name="Dai C."/>
        </authorList>
    </citation>
    <scope>NUCLEOTIDE SEQUENCE</scope>
    <source>
        <strain evidence="6">ZM13</strain>
        <plasmid evidence="6">pC</plasmid>
    </source>
</reference>
<dbReference type="GO" id="GO:0006310">
    <property type="term" value="P:DNA recombination"/>
    <property type="evidence" value="ECO:0007669"/>
    <property type="project" value="UniProtKB-KW"/>
</dbReference>
<keyword evidence="4" id="KW-0233">DNA recombination</keyword>
<evidence type="ECO:0000313" key="6">
    <source>
        <dbReference type="EMBL" id="UOK73828.1"/>
    </source>
</evidence>
<name>A0A9E7A6K3_9HYPH</name>
<comment type="similarity">
    <text evidence="1">Belongs to the 'phage' integrase family.</text>
</comment>
<keyword evidence="2" id="KW-0229">DNA integration</keyword>
<dbReference type="InterPro" id="IPR050090">
    <property type="entry name" value="Tyrosine_recombinase_XerCD"/>
</dbReference>
<keyword evidence="3" id="KW-0238">DNA-binding</keyword>
<evidence type="ECO:0000313" key="7">
    <source>
        <dbReference type="Proteomes" id="UP000831684"/>
    </source>
</evidence>
<dbReference type="AlphaFoldDB" id="A0A9E7A6K3"/>
<dbReference type="EMBL" id="CP083242">
    <property type="protein sequence ID" value="UOK73828.1"/>
    <property type="molecule type" value="Genomic_DNA"/>
</dbReference>
<dbReference type="KEGG" id="apol:K9D25_23605"/>
<evidence type="ECO:0000256" key="1">
    <source>
        <dbReference type="ARBA" id="ARBA00008857"/>
    </source>
</evidence>
<sequence>MSELHEVLESYLTVRRALGFKLERQETRLRSFVTFMDARGATVVTAKLAVAWAGSQCGPATWSSRLSTVRSFAQHLTNTEPRTEIPPSGIYPPQRRPRPYIYSDAEIDDLLATMPALHRSGLQGRTYQCFFGLLAVAGLRFSEAANLARHDADLEQGVLTIRETKFGKSRIIPLHPTTIDALAAYVAERDACPVRRKGRYFFTGDRGAGLNHANVHKSFAVWTRRARLRLKQRSGPRIHDLRHTFAVRTLLGWYHDGEDVERRLPALTTYMGHTHLRDTYWYLTASPELLDHARLRLEARWEATA</sequence>
<protein>
    <submittedName>
        <fullName evidence="6">Tyrosine-type recombinase/integrase</fullName>
    </submittedName>
</protein>
<dbReference type="RefSeq" id="WP_244451418.1">
    <property type="nucleotide sequence ID" value="NZ_CP083242.1"/>
</dbReference>
<dbReference type="InterPro" id="IPR011010">
    <property type="entry name" value="DNA_brk_join_enz"/>
</dbReference>
<accession>A0A9E7A6K3</accession>
<keyword evidence="6" id="KW-0614">Plasmid</keyword>
<proteinExistence type="inferred from homology"/>
<evidence type="ECO:0000256" key="2">
    <source>
        <dbReference type="ARBA" id="ARBA00022908"/>
    </source>
</evidence>
<dbReference type="PROSITE" id="PS51898">
    <property type="entry name" value="TYR_RECOMBINASE"/>
    <property type="match status" value="1"/>
</dbReference>
<dbReference type="InterPro" id="IPR002104">
    <property type="entry name" value="Integrase_catalytic"/>
</dbReference>
<evidence type="ECO:0000256" key="3">
    <source>
        <dbReference type="ARBA" id="ARBA00023125"/>
    </source>
</evidence>
<dbReference type="GO" id="GO:0003677">
    <property type="term" value="F:DNA binding"/>
    <property type="evidence" value="ECO:0007669"/>
    <property type="project" value="UniProtKB-KW"/>
</dbReference>
<dbReference type="GO" id="GO:0015074">
    <property type="term" value="P:DNA integration"/>
    <property type="evidence" value="ECO:0007669"/>
    <property type="project" value="UniProtKB-KW"/>
</dbReference>
<dbReference type="PANTHER" id="PTHR30349">
    <property type="entry name" value="PHAGE INTEGRASE-RELATED"/>
    <property type="match status" value="1"/>
</dbReference>
<geneLocation type="plasmid" evidence="6 7">
    <name>pC</name>
</geneLocation>
<evidence type="ECO:0000259" key="5">
    <source>
        <dbReference type="PROSITE" id="PS51898"/>
    </source>
</evidence>
<feature type="domain" description="Tyr recombinase" evidence="5">
    <location>
        <begin position="97"/>
        <end position="295"/>
    </location>
</feature>
<dbReference type="Proteomes" id="UP000831684">
    <property type="component" value="Plasmid pC"/>
</dbReference>
<gene>
    <name evidence="6" type="ORF">K9D25_23605</name>
</gene>
<dbReference type="PANTHER" id="PTHR30349:SF41">
    <property type="entry name" value="INTEGRASE_RECOMBINASE PROTEIN MJ0367-RELATED"/>
    <property type="match status" value="1"/>
</dbReference>
<dbReference type="Pfam" id="PF00589">
    <property type="entry name" value="Phage_integrase"/>
    <property type="match status" value="1"/>
</dbReference>
<dbReference type="SUPFAM" id="SSF56349">
    <property type="entry name" value="DNA breaking-rejoining enzymes"/>
    <property type="match status" value="1"/>
</dbReference>
<dbReference type="Gene3D" id="1.10.443.10">
    <property type="entry name" value="Intergrase catalytic core"/>
    <property type="match status" value="1"/>
</dbReference>
<evidence type="ECO:0000256" key="4">
    <source>
        <dbReference type="ARBA" id="ARBA00023172"/>
    </source>
</evidence>
<dbReference type="InterPro" id="IPR013762">
    <property type="entry name" value="Integrase-like_cat_sf"/>
</dbReference>